<dbReference type="InterPro" id="IPR013783">
    <property type="entry name" value="Ig-like_fold"/>
</dbReference>
<protein>
    <recommendedName>
        <fullName evidence="5">Immunoglobulin V-set domain-containing protein</fullName>
    </recommendedName>
</protein>
<dbReference type="EMBL" id="JBHFQA010000015">
    <property type="protein sequence ID" value="KAL2086331.1"/>
    <property type="molecule type" value="Genomic_DNA"/>
</dbReference>
<dbReference type="AlphaFoldDB" id="A0ABD1JJJ0"/>
<accession>A0ABD1JJJ0</accession>
<dbReference type="InterPro" id="IPR050671">
    <property type="entry name" value="CD300_family_receptors"/>
</dbReference>
<dbReference type="GO" id="GO:0016020">
    <property type="term" value="C:membrane"/>
    <property type="evidence" value="ECO:0007669"/>
    <property type="project" value="UniProtKB-SubCell"/>
</dbReference>
<feature type="domain" description="Immunoglobulin V-set" evidence="5">
    <location>
        <begin position="5"/>
        <end position="61"/>
    </location>
</feature>
<evidence type="ECO:0000313" key="7">
    <source>
        <dbReference type="Proteomes" id="UP001591681"/>
    </source>
</evidence>
<comment type="subcellular location">
    <subcellularLocation>
        <location evidence="1">Membrane</location>
    </subcellularLocation>
</comment>
<comment type="caution">
    <text evidence="6">The sequence shown here is derived from an EMBL/GenBank/DDBJ whole genome shotgun (WGS) entry which is preliminary data.</text>
</comment>
<evidence type="ECO:0000259" key="5">
    <source>
        <dbReference type="Pfam" id="PF07686"/>
    </source>
</evidence>
<sequence>MVESDNHSMTHERFSLYDNPSEDNFMVLITQLTAEDSGTYKCVLKEGHYGNSTSYNLKLNVTTEQTQKRRIQVLPSGSVSVTVDQLNDTDAGEYWCGVEAAVRESITLISKTHLVIGQDVSVDVGPPAGAPLWIPIIIFIIIISSSSILITYVCRTKSKG</sequence>
<dbReference type="InterPro" id="IPR013106">
    <property type="entry name" value="Ig_V-set"/>
</dbReference>
<keyword evidence="3 4" id="KW-0472">Membrane</keyword>
<dbReference type="SUPFAM" id="SSF48726">
    <property type="entry name" value="Immunoglobulin"/>
    <property type="match status" value="1"/>
</dbReference>
<name>A0ABD1JJJ0_9TELE</name>
<evidence type="ECO:0000256" key="3">
    <source>
        <dbReference type="ARBA" id="ARBA00023136"/>
    </source>
</evidence>
<organism evidence="6 7">
    <name type="scientific">Coilia grayii</name>
    <name type="common">Gray's grenadier anchovy</name>
    <dbReference type="NCBI Taxonomy" id="363190"/>
    <lineage>
        <taxon>Eukaryota</taxon>
        <taxon>Metazoa</taxon>
        <taxon>Chordata</taxon>
        <taxon>Craniata</taxon>
        <taxon>Vertebrata</taxon>
        <taxon>Euteleostomi</taxon>
        <taxon>Actinopterygii</taxon>
        <taxon>Neopterygii</taxon>
        <taxon>Teleostei</taxon>
        <taxon>Clupei</taxon>
        <taxon>Clupeiformes</taxon>
        <taxon>Clupeoidei</taxon>
        <taxon>Engraulidae</taxon>
        <taxon>Coilinae</taxon>
        <taxon>Coilia</taxon>
    </lineage>
</organism>
<dbReference type="PANTHER" id="PTHR11860">
    <property type="entry name" value="POLYMERIC-IMMUNOGLOBULIN RECEPTOR"/>
    <property type="match status" value="1"/>
</dbReference>
<evidence type="ECO:0000256" key="2">
    <source>
        <dbReference type="ARBA" id="ARBA00022692"/>
    </source>
</evidence>
<evidence type="ECO:0000313" key="6">
    <source>
        <dbReference type="EMBL" id="KAL2086331.1"/>
    </source>
</evidence>
<gene>
    <name evidence="6" type="ORF">ACEWY4_017390</name>
</gene>
<dbReference type="Pfam" id="PF07686">
    <property type="entry name" value="V-set"/>
    <property type="match status" value="1"/>
</dbReference>
<keyword evidence="7" id="KW-1185">Reference proteome</keyword>
<dbReference type="InterPro" id="IPR036179">
    <property type="entry name" value="Ig-like_dom_sf"/>
</dbReference>
<dbReference type="Gene3D" id="2.60.40.10">
    <property type="entry name" value="Immunoglobulins"/>
    <property type="match status" value="2"/>
</dbReference>
<keyword evidence="2 4" id="KW-0812">Transmembrane</keyword>
<keyword evidence="4" id="KW-1133">Transmembrane helix</keyword>
<reference evidence="6 7" key="1">
    <citation type="submission" date="2024-09" db="EMBL/GenBank/DDBJ databases">
        <title>A chromosome-level genome assembly of Gray's grenadier anchovy, Coilia grayii.</title>
        <authorList>
            <person name="Fu Z."/>
        </authorList>
    </citation>
    <scope>NUCLEOTIDE SEQUENCE [LARGE SCALE GENOMIC DNA]</scope>
    <source>
        <strain evidence="6">G4</strain>
        <tissue evidence="6">Muscle</tissue>
    </source>
</reference>
<dbReference type="Proteomes" id="UP001591681">
    <property type="component" value="Unassembled WGS sequence"/>
</dbReference>
<proteinExistence type="predicted"/>
<evidence type="ECO:0000256" key="1">
    <source>
        <dbReference type="ARBA" id="ARBA00004370"/>
    </source>
</evidence>
<evidence type="ECO:0000256" key="4">
    <source>
        <dbReference type="SAM" id="Phobius"/>
    </source>
</evidence>
<feature type="transmembrane region" description="Helical" evidence="4">
    <location>
        <begin position="132"/>
        <end position="154"/>
    </location>
</feature>
<dbReference type="PANTHER" id="PTHR11860:SF87">
    <property type="entry name" value="CMRF35-LIKE MOLECULE 8"/>
    <property type="match status" value="1"/>
</dbReference>